<evidence type="ECO:0000256" key="1">
    <source>
        <dbReference type="ARBA" id="ARBA00022505"/>
    </source>
</evidence>
<dbReference type="KEGG" id="cpat:CLPA_c22020"/>
<dbReference type="InterPro" id="IPR008995">
    <property type="entry name" value="Mo/tungstate-bd_C_term_dom"/>
</dbReference>
<gene>
    <name evidence="4" type="ORF">CLPA_c22020</name>
    <name evidence="5" type="ORF">CP6013_00977</name>
</gene>
<dbReference type="PATRIC" id="fig|1262449.3.peg.791"/>
<sequence>MYYNSRRCYYSEPVNYYPGMYIDYYPYYRNDSVVNDEPIAIEPNVGNTNEDSVMGLSARNRFPGVVTDIKMGNVVGEVLVDLGCNHLASAIITTTSIRNLGIRVGSRVNVVIKATSVMIRKATESDSDFSARNQWPGTVTQVNKGDVVGEVIVDIGCRHIVSAIITTTSINNLGIKVGSKVSAVIKATEVMIMARS</sequence>
<dbReference type="KEGG" id="cpae:CPAST_c22020"/>
<dbReference type="AlphaFoldDB" id="A0A0H3J574"/>
<dbReference type="InterPro" id="IPR005116">
    <property type="entry name" value="Transp-assoc_OB_typ1"/>
</dbReference>
<evidence type="ECO:0000313" key="5">
    <source>
        <dbReference type="EMBL" id="KRU11730.1"/>
    </source>
</evidence>
<dbReference type="InterPro" id="IPR004606">
    <property type="entry name" value="Mop_domain"/>
</dbReference>
<evidence type="ECO:0000256" key="2">
    <source>
        <dbReference type="PROSITE-ProRule" id="PRU01213"/>
    </source>
</evidence>
<dbReference type="NCBIfam" id="TIGR00638">
    <property type="entry name" value="Mop"/>
    <property type="match status" value="1"/>
</dbReference>
<dbReference type="Gene3D" id="2.40.50.100">
    <property type="match status" value="2"/>
</dbReference>
<dbReference type="SUPFAM" id="SSF50331">
    <property type="entry name" value="MOP-like"/>
    <property type="match status" value="2"/>
</dbReference>
<dbReference type="Pfam" id="PF03459">
    <property type="entry name" value="TOBE"/>
    <property type="match status" value="2"/>
</dbReference>
<dbReference type="EMBL" id="JPGY02000001">
    <property type="protein sequence ID" value="KRU11730.1"/>
    <property type="molecule type" value="Genomic_DNA"/>
</dbReference>
<dbReference type="GeneID" id="93074348"/>
<dbReference type="GO" id="GO:0015689">
    <property type="term" value="P:molybdate ion transport"/>
    <property type="evidence" value="ECO:0007669"/>
    <property type="project" value="InterPro"/>
</dbReference>
<dbReference type="eggNOG" id="COG4148">
    <property type="taxonomic scope" value="Bacteria"/>
</dbReference>
<dbReference type="RefSeq" id="WP_003441818.1">
    <property type="nucleotide sequence ID" value="NZ_ANZB01000002.1"/>
</dbReference>
<protein>
    <submittedName>
        <fullName evidence="5">Molybdenum-pterin binding protein</fullName>
    </submittedName>
    <submittedName>
        <fullName evidence="4">Molybdopterin-binding protein</fullName>
    </submittedName>
</protein>
<proteinExistence type="predicted"/>
<reference evidence="5" key="2">
    <citation type="submission" date="2015-10" db="EMBL/GenBank/DDBJ databases">
        <title>Improved Draft Genome Sequence of Clostridium pasteurianum Strain ATCC 6013 (DSM 525) Using a Hybrid Next-Generation Sequencing Approach.</title>
        <authorList>
            <person name="Pyne M.E."/>
            <person name="Utturkar S.M."/>
            <person name="Brown S.D."/>
            <person name="Moo-Young M."/>
            <person name="Chung D.A."/>
            <person name="Chou P.C."/>
        </authorList>
    </citation>
    <scope>NUCLEOTIDE SEQUENCE</scope>
    <source>
        <strain evidence="5">ATCC 6013</strain>
    </source>
</reference>
<reference evidence="5 6" key="3">
    <citation type="journal article" name="Genome Announc.">
        <title>Improved Draft Genome Sequence of Clostridium pasteurianum Strain ATCC 6013 (DSM 525) Using a Hybrid Next-Generation Sequencing Approach.</title>
        <authorList>
            <person name="Pyne M.E."/>
            <person name="Utturkar S."/>
            <person name="Brown S.D."/>
            <person name="Moo-Young M."/>
            <person name="Chung D.A."/>
            <person name="Chou C.P."/>
        </authorList>
    </citation>
    <scope>NUCLEOTIDE SEQUENCE [LARGE SCALE GENOMIC DNA]</scope>
    <source>
        <strain evidence="5 6">ATCC 6013</strain>
    </source>
</reference>
<dbReference type="Proteomes" id="UP000028042">
    <property type="component" value="Unassembled WGS sequence"/>
</dbReference>
<feature type="domain" description="Mop" evidence="3">
    <location>
        <begin position="128"/>
        <end position="194"/>
    </location>
</feature>
<accession>A0A0H3J574</accession>
<dbReference type="EMBL" id="CP009268">
    <property type="protein sequence ID" value="AJA52260.1"/>
    <property type="molecule type" value="Genomic_DNA"/>
</dbReference>
<feature type="domain" description="Mop" evidence="3">
    <location>
        <begin position="55"/>
        <end position="121"/>
    </location>
</feature>
<keyword evidence="7" id="KW-1185">Reference proteome</keyword>
<evidence type="ECO:0000313" key="7">
    <source>
        <dbReference type="Proteomes" id="UP000030905"/>
    </source>
</evidence>
<keyword evidence="1 2" id="KW-0500">Molybdenum</keyword>
<organism evidence="4 7">
    <name type="scientific">Clostridium pasteurianum DSM 525 = ATCC 6013</name>
    <dbReference type="NCBI Taxonomy" id="1262449"/>
    <lineage>
        <taxon>Bacteria</taxon>
        <taxon>Bacillati</taxon>
        <taxon>Bacillota</taxon>
        <taxon>Clostridia</taxon>
        <taxon>Eubacteriales</taxon>
        <taxon>Clostridiaceae</taxon>
        <taxon>Clostridium</taxon>
    </lineage>
</organism>
<evidence type="ECO:0000313" key="4">
    <source>
        <dbReference type="EMBL" id="AJA52260.1"/>
    </source>
</evidence>
<dbReference type="PROSITE" id="PS51866">
    <property type="entry name" value="MOP"/>
    <property type="match status" value="2"/>
</dbReference>
<reference evidence="4 7" key="1">
    <citation type="journal article" date="2015" name="Genome Announc.">
        <title>Complete Genome Sequence of the Nitrogen-Fixing and Solvent-Producing Clostridium pasteurianum DSM 525.</title>
        <authorList>
            <person name="Poehlein A."/>
            <person name="Grosse-Honebrink A."/>
            <person name="Zhang Y."/>
            <person name="Minton N.P."/>
            <person name="Daniel R."/>
        </authorList>
    </citation>
    <scope>NUCLEOTIDE SEQUENCE [LARGE SCALE GENOMIC DNA]</scope>
    <source>
        <strain evidence="4">DSM 525</strain>
        <strain evidence="7">DSM 525 / ATCC 6013</strain>
    </source>
</reference>
<evidence type="ECO:0000259" key="3">
    <source>
        <dbReference type="PROSITE" id="PS51866"/>
    </source>
</evidence>
<dbReference type="Proteomes" id="UP000030905">
    <property type="component" value="Chromosome"/>
</dbReference>
<name>A0A0H3J574_CLOPA</name>
<evidence type="ECO:0000313" key="6">
    <source>
        <dbReference type="Proteomes" id="UP000028042"/>
    </source>
</evidence>